<dbReference type="Gene3D" id="3.10.10.10">
    <property type="entry name" value="HIV Type 1 Reverse Transcriptase, subunit A, domain 1"/>
    <property type="match status" value="1"/>
</dbReference>
<evidence type="ECO:0000313" key="1">
    <source>
        <dbReference type="EMBL" id="RDY01958.1"/>
    </source>
</evidence>
<protein>
    <submittedName>
        <fullName evidence="1">Uncharacterized protein</fullName>
    </submittedName>
</protein>
<dbReference type="SUPFAM" id="SSF56672">
    <property type="entry name" value="DNA/RNA polymerases"/>
    <property type="match status" value="1"/>
</dbReference>
<dbReference type="EMBL" id="QJKJ01002637">
    <property type="protein sequence ID" value="RDY01958.1"/>
    <property type="molecule type" value="Genomic_DNA"/>
</dbReference>
<keyword evidence="2" id="KW-1185">Reference proteome</keyword>
<gene>
    <name evidence="1" type="ORF">CR513_14652</name>
</gene>
<organism evidence="1 2">
    <name type="scientific">Mucuna pruriens</name>
    <name type="common">Velvet bean</name>
    <name type="synonym">Dolichos pruriens</name>
    <dbReference type="NCBI Taxonomy" id="157652"/>
    <lineage>
        <taxon>Eukaryota</taxon>
        <taxon>Viridiplantae</taxon>
        <taxon>Streptophyta</taxon>
        <taxon>Embryophyta</taxon>
        <taxon>Tracheophyta</taxon>
        <taxon>Spermatophyta</taxon>
        <taxon>Magnoliopsida</taxon>
        <taxon>eudicotyledons</taxon>
        <taxon>Gunneridae</taxon>
        <taxon>Pentapetalae</taxon>
        <taxon>rosids</taxon>
        <taxon>fabids</taxon>
        <taxon>Fabales</taxon>
        <taxon>Fabaceae</taxon>
        <taxon>Papilionoideae</taxon>
        <taxon>50 kb inversion clade</taxon>
        <taxon>NPAAA clade</taxon>
        <taxon>indigoferoid/millettioid clade</taxon>
        <taxon>Phaseoleae</taxon>
        <taxon>Mucuna</taxon>
    </lineage>
</organism>
<dbReference type="PANTHER" id="PTHR24559:SF444">
    <property type="entry name" value="REVERSE TRANSCRIPTASE DOMAIN-CONTAINING PROTEIN"/>
    <property type="match status" value="1"/>
</dbReference>
<name>A0A371HGP9_MUCPR</name>
<dbReference type="InterPro" id="IPR053134">
    <property type="entry name" value="RNA-dir_DNA_polymerase"/>
</dbReference>
<dbReference type="Gene3D" id="3.30.70.270">
    <property type="match status" value="1"/>
</dbReference>
<accession>A0A371HGP9</accession>
<proteinExistence type="predicted"/>
<sequence length="89" mass="10822">MWYNDDRASMPPLFSNVINEQEGWWMKVMSELLSIEQETSFRTRYKHCEYVVISFRVMKTPNIFIDYMNKIFHPFLDKFVVVFINDISI</sequence>
<reference evidence="1" key="1">
    <citation type="submission" date="2018-05" db="EMBL/GenBank/DDBJ databases">
        <title>Draft genome of Mucuna pruriens seed.</title>
        <authorList>
            <person name="Nnadi N.E."/>
            <person name="Vos R."/>
            <person name="Hasami M.H."/>
            <person name="Devisetty U.K."/>
            <person name="Aguiy J.C."/>
        </authorList>
    </citation>
    <scope>NUCLEOTIDE SEQUENCE [LARGE SCALE GENOMIC DNA]</scope>
    <source>
        <strain evidence="1">JCA_2017</strain>
    </source>
</reference>
<dbReference type="InterPro" id="IPR043502">
    <property type="entry name" value="DNA/RNA_pol_sf"/>
</dbReference>
<dbReference type="PANTHER" id="PTHR24559">
    <property type="entry name" value="TRANSPOSON TY3-I GAG-POL POLYPROTEIN"/>
    <property type="match status" value="1"/>
</dbReference>
<comment type="caution">
    <text evidence="1">The sequence shown here is derived from an EMBL/GenBank/DDBJ whole genome shotgun (WGS) entry which is preliminary data.</text>
</comment>
<evidence type="ECO:0000313" key="2">
    <source>
        <dbReference type="Proteomes" id="UP000257109"/>
    </source>
</evidence>
<dbReference type="Proteomes" id="UP000257109">
    <property type="component" value="Unassembled WGS sequence"/>
</dbReference>
<dbReference type="OrthoDB" id="2431547at2759"/>
<dbReference type="AlphaFoldDB" id="A0A371HGP9"/>
<dbReference type="InterPro" id="IPR043128">
    <property type="entry name" value="Rev_trsase/Diguanyl_cyclase"/>
</dbReference>
<feature type="non-terminal residue" evidence="1">
    <location>
        <position position="1"/>
    </location>
</feature>